<evidence type="ECO:0000313" key="2">
    <source>
        <dbReference type="Proteomes" id="UP000789396"/>
    </source>
</evidence>
<name>A0A9N9IAA0_9GLOM</name>
<keyword evidence="2" id="KW-1185">Reference proteome</keyword>
<organism evidence="1 2">
    <name type="scientific">Racocetra fulgida</name>
    <dbReference type="NCBI Taxonomy" id="60492"/>
    <lineage>
        <taxon>Eukaryota</taxon>
        <taxon>Fungi</taxon>
        <taxon>Fungi incertae sedis</taxon>
        <taxon>Mucoromycota</taxon>
        <taxon>Glomeromycotina</taxon>
        <taxon>Glomeromycetes</taxon>
        <taxon>Diversisporales</taxon>
        <taxon>Gigasporaceae</taxon>
        <taxon>Racocetra</taxon>
    </lineage>
</organism>
<protein>
    <submittedName>
        <fullName evidence="1">10784_t:CDS:1</fullName>
    </submittedName>
</protein>
<dbReference type="EMBL" id="CAJVPZ010027099">
    <property type="protein sequence ID" value="CAG8727587.1"/>
    <property type="molecule type" value="Genomic_DNA"/>
</dbReference>
<evidence type="ECO:0000313" key="1">
    <source>
        <dbReference type="EMBL" id="CAG8727587.1"/>
    </source>
</evidence>
<proteinExistence type="predicted"/>
<accession>A0A9N9IAA0</accession>
<dbReference type="AlphaFoldDB" id="A0A9N9IAA0"/>
<feature type="non-terminal residue" evidence="1">
    <location>
        <position position="81"/>
    </location>
</feature>
<dbReference type="Proteomes" id="UP000789396">
    <property type="component" value="Unassembled WGS sequence"/>
</dbReference>
<sequence length="81" mass="9368">NVKENSDRSLVPFMKVIDQGPISYHAYRKLAAIQHELPRAYEISDTEKDINQEMSIQISIFTLNIENMSLETSDVDLDRIK</sequence>
<feature type="non-terminal residue" evidence="1">
    <location>
        <position position="1"/>
    </location>
</feature>
<comment type="caution">
    <text evidence="1">The sequence shown here is derived from an EMBL/GenBank/DDBJ whole genome shotgun (WGS) entry which is preliminary data.</text>
</comment>
<reference evidence="1" key="1">
    <citation type="submission" date="2021-06" db="EMBL/GenBank/DDBJ databases">
        <authorList>
            <person name="Kallberg Y."/>
            <person name="Tangrot J."/>
            <person name="Rosling A."/>
        </authorList>
    </citation>
    <scope>NUCLEOTIDE SEQUENCE</scope>
    <source>
        <strain evidence="1">IN212</strain>
    </source>
</reference>
<dbReference type="OrthoDB" id="2417247at2759"/>
<gene>
    <name evidence="1" type="ORF">RFULGI_LOCUS11889</name>
</gene>